<gene>
    <name evidence="3" type="ORF">CALK_1820</name>
</gene>
<feature type="transmembrane region" description="Helical" evidence="1">
    <location>
        <begin position="6"/>
        <end position="26"/>
    </location>
</feature>
<dbReference type="InterPro" id="IPR050266">
    <property type="entry name" value="AB_hydrolase_sf"/>
</dbReference>
<dbReference type="RefSeq" id="WP_022637254.1">
    <property type="nucleotide sequence ID" value="NZ_ASJR01000015.1"/>
</dbReference>
<evidence type="ECO:0000256" key="1">
    <source>
        <dbReference type="SAM" id="Phobius"/>
    </source>
</evidence>
<dbReference type="PANTHER" id="PTHR43798:SF33">
    <property type="entry name" value="HYDROLASE, PUTATIVE (AFU_ORTHOLOGUE AFUA_2G14860)-RELATED"/>
    <property type="match status" value="1"/>
</dbReference>
<dbReference type="Gene3D" id="3.40.50.1820">
    <property type="entry name" value="alpha/beta hydrolase"/>
    <property type="match status" value="1"/>
</dbReference>
<dbReference type="eggNOG" id="COG2267">
    <property type="taxonomic scope" value="Bacteria"/>
</dbReference>
<sequence length="307" mass="34937">MKRLVYRAFLGGAFSLAVVVIGLFFWGRSRPEIKASHAKNERPGSIAHLPGGYTYYESHGAQDAPVVVLVHGSLYYSVIWEKNIPALVDAGYRVIAFDQYGRGFSSRPDTTYTFDLFVEQTESLLAYLDITDPVHMVGLSLGGPIVISFANRNPDLIQSISLLAPVTPSTEKRSFFEVVTGFLNRAYCTFSHRDFERQRAEQLAPLKEKMRRQFHYRGVEKAFASAITNRDRDKVGEIYAEAEKLHHPVLLLWGTLDRVLPIENHLSVLETFESVQYIPLEETGHTLNYEQYEQINRALISFFSHNE</sequence>
<dbReference type="OrthoDB" id="9799989at2"/>
<dbReference type="GO" id="GO:0016787">
    <property type="term" value="F:hydrolase activity"/>
    <property type="evidence" value="ECO:0007669"/>
    <property type="project" value="UniProtKB-KW"/>
</dbReference>
<dbReference type="PRINTS" id="PR00111">
    <property type="entry name" value="ABHYDROLASE"/>
</dbReference>
<dbReference type="InterPro" id="IPR000073">
    <property type="entry name" value="AB_hydrolase_1"/>
</dbReference>
<dbReference type="STRING" id="1313304.CALK_1820"/>
<keyword evidence="4" id="KW-1185">Reference proteome</keyword>
<reference evidence="3 4" key="1">
    <citation type="journal article" date="2013" name="Environ. Microbiol.">
        <title>Genome analysis of Chitinivibrio alkaliphilus gen. nov., sp. nov., a novel extremely haloalkaliphilic anaerobic chitinolytic bacterium from the candidate phylum Termite Group 3.</title>
        <authorList>
            <person name="Sorokin D.Y."/>
            <person name="Gumerov V.M."/>
            <person name="Rakitin A.L."/>
            <person name="Beletsky A.V."/>
            <person name="Damste J.S."/>
            <person name="Muyzer G."/>
            <person name="Mardanov A.V."/>
            <person name="Ravin N.V."/>
        </authorList>
    </citation>
    <scope>NUCLEOTIDE SEQUENCE [LARGE SCALE GENOMIC DNA]</scope>
    <source>
        <strain evidence="3 4">ACht1</strain>
    </source>
</reference>
<dbReference type="AlphaFoldDB" id="U7D708"/>
<dbReference type="PRINTS" id="PR00412">
    <property type="entry name" value="EPOXHYDRLASE"/>
</dbReference>
<dbReference type="InterPro" id="IPR029058">
    <property type="entry name" value="AB_hydrolase_fold"/>
</dbReference>
<dbReference type="SUPFAM" id="SSF53474">
    <property type="entry name" value="alpha/beta-Hydrolases"/>
    <property type="match status" value="1"/>
</dbReference>
<dbReference type="EMBL" id="ASJR01000015">
    <property type="protein sequence ID" value="ERP31331.1"/>
    <property type="molecule type" value="Genomic_DNA"/>
</dbReference>
<keyword evidence="3" id="KW-0378">Hydrolase</keyword>
<organism evidence="3 4">
    <name type="scientific">Chitinivibrio alkaliphilus ACht1</name>
    <dbReference type="NCBI Taxonomy" id="1313304"/>
    <lineage>
        <taxon>Bacteria</taxon>
        <taxon>Pseudomonadati</taxon>
        <taxon>Fibrobacterota</taxon>
        <taxon>Chitinivibrionia</taxon>
        <taxon>Chitinivibrionales</taxon>
        <taxon>Chitinivibrionaceae</taxon>
        <taxon>Chitinivibrio</taxon>
    </lineage>
</organism>
<name>U7D708_9BACT</name>
<keyword evidence="1" id="KW-0472">Membrane</keyword>
<dbReference type="Proteomes" id="UP000017148">
    <property type="component" value="Unassembled WGS sequence"/>
</dbReference>
<feature type="domain" description="AB hydrolase-1" evidence="2">
    <location>
        <begin position="65"/>
        <end position="290"/>
    </location>
</feature>
<dbReference type="PANTHER" id="PTHR43798">
    <property type="entry name" value="MONOACYLGLYCEROL LIPASE"/>
    <property type="match status" value="1"/>
</dbReference>
<dbReference type="Pfam" id="PF00561">
    <property type="entry name" value="Abhydrolase_1"/>
    <property type="match status" value="1"/>
</dbReference>
<dbReference type="GO" id="GO:0016020">
    <property type="term" value="C:membrane"/>
    <property type="evidence" value="ECO:0007669"/>
    <property type="project" value="TreeGrafter"/>
</dbReference>
<protein>
    <submittedName>
        <fullName evidence="3">Alpha/beta hydrolase fold protein</fullName>
    </submittedName>
</protein>
<proteinExistence type="predicted"/>
<keyword evidence="1" id="KW-0812">Transmembrane</keyword>
<accession>U7D708</accession>
<evidence type="ECO:0000313" key="3">
    <source>
        <dbReference type="EMBL" id="ERP31331.1"/>
    </source>
</evidence>
<comment type="caution">
    <text evidence="3">The sequence shown here is derived from an EMBL/GenBank/DDBJ whole genome shotgun (WGS) entry which is preliminary data.</text>
</comment>
<evidence type="ECO:0000259" key="2">
    <source>
        <dbReference type="Pfam" id="PF00561"/>
    </source>
</evidence>
<evidence type="ECO:0000313" key="4">
    <source>
        <dbReference type="Proteomes" id="UP000017148"/>
    </source>
</evidence>
<dbReference type="InterPro" id="IPR000639">
    <property type="entry name" value="Epox_hydrolase-like"/>
</dbReference>
<keyword evidence="1" id="KW-1133">Transmembrane helix</keyword>